<evidence type="ECO:0000313" key="7">
    <source>
        <dbReference type="EMBL" id="CAA9505299.1"/>
    </source>
</evidence>
<keyword evidence="3" id="KW-0276">Fatty acid metabolism</keyword>
<dbReference type="InterPro" id="IPR020845">
    <property type="entry name" value="AMP-binding_CS"/>
</dbReference>
<dbReference type="PANTHER" id="PTHR43272">
    <property type="entry name" value="LONG-CHAIN-FATTY-ACID--COA LIGASE"/>
    <property type="match status" value="1"/>
</dbReference>
<reference evidence="7" key="1">
    <citation type="submission" date="2020-02" db="EMBL/GenBank/DDBJ databases">
        <authorList>
            <person name="Meier V. D."/>
        </authorList>
    </citation>
    <scope>NUCLEOTIDE SEQUENCE</scope>
    <source>
        <strain evidence="7">AVDCRST_MAG17</strain>
    </source>
</reference>
<dbReference type="EMBL" id="CADCVV010000121">
    <property type="protein sequence ID" value="CAA9505299.1"/>
    <property type="molecule type" value="Genomic_DNA"/>
</dbReference>
<evidence type="ECO:0000259" key="6">
    <source>
        <dbReference type="Pfam" id="PF00501"/>
    </source>
</evidence>
<dbReference type="PROSITE" id="PS00455">
    <property type="entry name" value="AMP_BINDING"/>
    <property type="match status" value="1"/>
</dbReference>
<dbReference type="PANTHER" id="PTHR43272:SF32">
    <property type="entry name" value="AMP-DEPENDENT SYNTHETASE_LIGASE DOMAIN-CONTAINING PROTEIN"/>
    <property type="match status" value="1"/>
</dbReference>
<dbReference type="AlphaFoldDB" id="A0A6J4SU26"/>
<protein>
    <recommendedName>
        <fullName evidence="5">Acyl-CoA synthetase</fullName>
    </recommendedName>
</protein>
<keyword evidence="2 7" id="KW-0436">Ligase</keyword>
<dbReference type="SUPFAM" id="SSF56801">
    <property type="entry name" value="Acetyl-CoA synthetase-like"/>
    <property type="match status" value="1"/>
</dbReference>
<dbReference type="Pfam" id="PF23562">
    <property type="entry name" value="AMP-binding_C_3"/>
    <property type="match status" value="1"/>
</dbReference>
<accession>A0A6J4SU26</accession>
<dbReference type="InterPro" id="IPR000873">
    <property type="entry name" value="AMP-dep_synth/lig_dom"/>
</dbReference>
<keyword evidence="4" id="KW-0443">Lipid metabolism</keyword>
<dbReference type="GO" id="GO:0016020">
    <property type="term" value="C:membrane"/>
    <property type="evidence" value="ECO:0007669"/>
    <property type="project" value="TreeGrafter"/>
</dbReference>
<gene>
    <name evidence="7" type="ORF">AVDCRST_MAG17-1642</name>
</gene>
<evidence type="ECO:0000256" key="1">
    <source>
        <dbReference type="ARBA" id="ARBA00006432"/>
    </source>
</evidence>
<evidence type="ECO:0000256" key="4">
    <source>
        <dbReference type="ARBA" id="ARBA00023098"/>
    </source>
</evidence>
<evidence type="ECO:0000256" key="2">
    <source>
        <dbReference type="ARBA" id="ARBA00022598"/>
    </source>
</evidence>
<sequence>AAAMHLGASPFSVYNTYSAPQIEHLAGDAESRVVVTERAFLETIRKATQQSEYLEHIVVVDGEGEGGTLTLDDVEARAEDGFDFEAAWRAVEPDDVLTLIYTSGTTGPPKGVQISHANLLAASRSFDELIQFGQGARVVSYLPMAHIAERSCTQYLPMAFGFSTTDCPDPRQIAAYLPEVRPTWWFSVPRVWEKLKAGLEASFAAEEDENRKQAVAWALDVGRRRVRAEQAGEELSNELGEEHAKADAMVLSKIRERIGLDQLEACNVGAAPTPPETIEFFHAIGVPLAELWGMSETCGAGTCNRPGHIKIGTVGQASPGVEISLAEDGELLMRSDVVMLGYRNMPEQTAETIDAEGWLHTGDVAEIDDEGFVKIVDRKKELIISAAGKNMSPANIEAKLKAAGPLIGQAVCIGDARQYNVALITIDPDMAPGFAKQHGIAESSPDRLVDEPAVLEQIQKEVDDANADLARVEQIKRFTILRQEWEPGGDELTPTMKLKRKPIAEKYAGEIEALYDG</sequence>
<organism evidence="7">
    <name type="scientific">uncultured Solirubrobacterales bacterium</name>
    <dbReference type="NCBI Taxonomy" id="768556"/>
    <lineage>
        <taxon>Bacteria</taxon>
        <taxon>Bacillati</taxon>
        <taxon>Actinomycetota</taxon>
        <taxon>Thermoleophilia</taxon>
        <taxon>Solirubrobacterales</taxon>
        <taxon>environmental samples</taxon>
    </lineage>
</organism>
<dbReference type="InterPro" id="IPR042099">
    <property type="entry name" value="ANL_N_sf"/>
</dbReference>
<name>A0A6J4SU26_9ACTN</name>
<evidence type="ECO:0000256" key="3">
    <source>
        <dbReference type="ARBA" id="ARBA00022832"/>
    </source>
</evidence>
<comment type="similarity">
    <text evidence="1">Belongs to the ATP-dependent AMP-binding enzyme family.</text>
</comment>
<feature type="domain" description="AMP-dependent synthetase/ligase" evidence="6">
    <location>
        <begin position="2"/>
        <end position="342"/>
    </location>
</feature>
<feature type="non-terminal residue" evidence="7">
    <location>
        <position position="1"/>
    </location>
</feature>
<evidence type="ECO:0000256" key="5">
    <source>
        <dbReference type="ARBA" id="ARBA00032875"/>
    </source>
</evidence>
<proteinExistence type="inferred from homology"/>
<dbReference type="Pfam" id="PF00501">
    <property type="entry name" value="AMP-binding"/>
    <property type="match status" value="1"/>
</dbReference>
<dbReference type="GO" id="GO:0004467">
    <property type="term" value="F:long-chain fatty acid-CoA ligase activity"/>
    <property type="evidence" value="ECO:0007669"/>
    <property type="project" value="TreeGrafter"/>
</dbReference>
<dbReference type="CDD" id="cd05907">
    <property type="entry name" value="VL_LC_FACS_like"/>
    <property type="match status" value="1"/>
</dbReference>
<dbReference type="Gene3D" id="3.40.50.12780">
    <property type="entry name" value="N-terminal domain of ligase-like"/>
    <property type="match status" value="1"/>
</dbReference>